<feature type="compositionally biased region" description="Low complexity" evidence="10">
    <location>
        <begin position="85"/>
        <end position="105"/>
    </location>
</feature>
<proteinExistence type="inferred from homology"/>
<feature type="compositionally biased region" description="Pro residues" evidence="10">
    <location>
        <begin position="677"/>
        <end position="694"/>
    </location>
</feature>
<organism evidence="12 13">
    <name type="scientific">Elliptochloris bilobata</name>
    <dbReference type="NCBI Taxonomy" id="381761"/>
    <lineage>
        <taxon>Eukaryota</taxon>
        <taxon>Viridiplantae</taxon>
        <taxon>Chlorophyta</taxon>
        <taxon>core chlorophytes</taxon>
        <taxon>Trebouxiophyceae</taxon>
        <taxon>Trebouxiophyceae incertae sedis</taxon>
        <taxon>Elliptochloris clade</taxon>
        <taxon>Elliptochloris</taxon>
    </lineage>
</organism>
<dbReference type="SMART" id="SM00129">
    <property type="entry name" value="KISc"/>
    <property type="match status" value="1"/>
</dbReference>
<evidence type="ECO:0000256" key="4">
    <source>
        <dbReference type="ARBA" id="ARBA00023054"/>
    </source>
</evidence>
<feature type="region of interest" description="Disordered" evidence="10">
    <location>
        <begin position="622"/>
        <end position="646"/>
    </location>
</feature>
<feature type="binding site" evidence="7">
    <location>
        <begin position="216"/>
        <end position="223"/>
    </location>
    <ligand>
        <name>ATP</name>
        <dbReference type="ChEBI" id="CHEBI:30616"/>
    </ligand>
</feature>
<dbReference type="PRINTS" id="PR00380">
    <property type="entry name" value="KINESINHEAVY"/>
</dbReference>
<feature type="region of interest" description="Disordered" evidence="10">
    <location>
        <begin position="672"/>
        <end position="724"/>
    </location>
</feature>
<accession>A0AAW1S3Q4</accession>
<dbReference type="InterPro" id="IPR027417">
    <property type="entry name" value="P-loop_NTPase"/>
</dbReference>
<dbReference type="Proteomes" id="UP001445335">
    <property type="component" value="Unassembled WGS sequence"/>
</dbReference>
<dbReference type="PROSITE" id="PS50067">
    <property type="entry name" value="KINESIN_MOTOR_2"/>
    <property type="match status" value="1"/>
</dbReference>
<dbReference type="InterPro" id="IPR019821">
    <property type="entry name" value="Kinesin_motor_CS"/>
</dbReference>
<feature type="compositionally biased region" description="Low complexity" evidence="10">
    <location>
        <begin position="627"/>
        <end position="640"/>
    </location>
</feature>
<dbReference type="GO" id="GO:0007018">
    <property type="term" value="P:microtubule-based movement"/>
    <property type="evidence" value="ECO:0007669"/>
    <property type="project" value="InterPro"/>
</dbReference>
<dbReference type="Pfam" id="PF00225">
    <property type="entry name" value="Kinesin"/>
    <property type="match status" value="1"/>
</dbReference>
<keyword evidence="4 9" id="KW-0175">Coiled coil</keyword>
<keyword evidence="2 7" id="KW-0547">Nucleotide-binding</keyword>
<dbReference type="PANTHER" id="PTHR37739:SF8">
    <property type="entry name" value="KINESIN-LIKE PROTEIN KIN-12D"/>
    <property type="match status" value="1"/>
</dbReference>
<dbReference type="EMBL" id="JALJOU010000013">
    <property type="protein sequence ID" value="KAK9840655.1"/>
    <property type="molecule type" value="Genomic_DNA"/>
</dbReference>
<dbReference type="AlphaFoldDB" id="A0AAW1S3Q4"/>
<dbReference type="GO" id="GO:0005524">
    <property type="term" value="F:ATP binding"/>
    <property type="evidence" value="ECO:0007669"/>
    <property type="project" value="UniProtKB-UniRule"/>
</dbReference>
<evidence type="ECO:0000256" key="8">
    <source>
        <dbReference type="RuleBase" id="RU000394"/>
    </source>
</evidence>
<evidence type="ECO:0000313" key="13">
    <source>
        <dbReference type="Proteomes" id="UP001445335"/>
    </source>
</evidence>
<dbReference type="GO" id="GO:0005874">
    <property type="term" value="C:microtubule"/>
    <property type="evidence" value="ECO:0007669"/>
    <property type="project" value="UniProtKB-KW"/>
</dbReference>
<feature type="compositionally biased region" description="Low complexity" evidence="10">
    <location>
        <begin position="700"/>
        <end position="724"/>
    </location>
</feature>
<dbReference type="CDD" id="cd00106">
    <property type="entry name" value="KISc"/>
    <property type="match status" value="1"/>
</dbReference>
<keyword evidence="13" id="KW-1185">Reference proteome</keyword>
<evidence type="ECO:0000259" key="11">
    <source>
        <dbReference type="PROSITE" id="PS50067"/>
    </source>
</evidence>
<evidence type="ECO:0000256" key="5">
    <source>
        <dbReference type="ARBA" id="ARBA00023175"/>
    </source>
</evidence>
<feature type="compositionally biased region" description="Basic and acidic residues" evidence="10">
    <location>
        <begin position="12"/>
        <end position="24"/>
    </location>
</feature>
<dbReference type="InterPro" id="IPR036961">
    <property type="entry name" value="Kinesin_motor_dom_sf"/>
</dbReference>
<evidence type="ECO:0000256" key="9">
    <source>
        <dbReference type="SAM" id="Coils"/>
    </source>
</evidence>
<comment type="similarity">
    <text evidence="6">Belongs to the TRAFAC class myosin-kinesin ATPase superfamily. Kinesin family. KIN-12 subfamily.</text>
</comment>
<evidence type="ECO:0000256" key="6">
    <source>
        <dbReference type="ARBA" id="ARBA00034488"/>
    </source>
</evidence>
<keyword evidence="1 8" id="KW-0493">Microtubule</keyword>
<gene>
    <name evidence="12" type="ORF">WJX81_007629</name>
</gene>
<evidence type="ECO:0000256" key="3">
    <source>
        <dbReference type="ARBA" id="ARBA00022840"/>
    </source>
</evidence>
<evidence type="ECO:0000313" key="12">
    <source>
        <dbReference type="EMBL" id="KAK9840655.1"/>
    </source>
</evidence>
<dbReference type="SUPFAM" id="SSF52540">
    <property type="entry name" value="P-loop containing nucleoside triphosphate hydrolases"/>
    <property type="match status" value="1"/>
</dbReference>
<feature type="region of interest" description="Disordered" evidence="10">
    <location>
        <begin position="1"/>
        <end position="172"/>
    </location>
</feature>
<dbReference type="GO" id="GO:0003777">
    <property type="term" value="F:microtubule motor activity"/>
    <property type="evidence" value="ECO:0007669"/>
    <property type="project" value="InterPro"/>
</dbReference>
<dbReference type="PROSITE" id="PS00411">
    <property type="entry name" value="KINESIN_MOTOR_1"/>
    <property type="match status" value="1"/>
</dbReference>
<name>A0AAW1S3Q4_9CHLO</name>
<dbReference type="InterPro" id="IPR001752">
    <property type="entry name" value="Kinesin_motor_dom"/>
</dbReference>
<dbReference type="Gene3D" id="3.40.850.10">
    <property type="entry name" value="Kinesin motor domain"/>
    <property type="match status" value="1"/>
</dbReference>
<dbReference type="PANTHER" id="PTHR37739">
    <property type="entry name" value="KINESIN-LIKE PROTEIN KIN-12D"/>
    <property type="match status" value="1"/>
</dbReference>
<evidence type="ECO:0000256" key="7">
    <source>
        <dbReference type="PROSITE-ProRule" id="PRU00283"/>
    </source>
</evidence>
<feature type="domain" description="Kinesin motor" evidence="11">
    <location>
        <begin position="132"/>
        <end position="471"/>
    </location>
</feature>
<sequence>MPGRRRCAARGPENEAAKPERLAEKGAAQGAATPLRGKPQRRDRGTVPAASGTPAKTPSTLGRPPPLALGPASGAKWPSKPPATPRCAAAGAATPRTASAPGSAPDTEARERPSSASPPESGAGTSSATSDNVKVVIRIRPARPEEEAAGSACVQQRSGQVLEADGPGHERRRRDELHYDAVLGADAAQDDVFQLVGLPVVEHCMSGLNASIFAYGQTGSGKTHTMTGMLSNADQRGLAPRIFDALFARIAQEETRLGREKLRYSVRCTYLEIYREELTDLLRPAGPPLALRLDAARGAFVDGLEERDIFNSDDAMALIRCGSEHRRSAATAMNADSSRSHAVLACQVESMRREDSGLASVRSSRLYLVDLAGSERVRASGAGGAQLRETCAINSSLTTLGRVIAELVEAQRRGAAARHHVPYRDSRLTFLLQDCLGGNARTVIVAAVSPAAEHAGETRSTLEFAARAKCIRNRAVVNRDTRGSADALRGQLACLERELELARSESRGPLLEELAAAQADADRERAAASAASEEAATVRVDAARAAVDARRHRKEAARWEGHAFALQLERDALVAAMVRAAGAGTAAAAAESPLELAQRLGAERAAAVEGIAAEQSARRAAEDRAAAAESHSSGLEQALEAAERRAEAAREQAARLAARERQLRGAYKDIQSIMASLPPPTPRSTPREGAPPAPWHALTSPGSSAAAWESSAGEASSSGDPSAL</sequence>
<evidence type="ECO:0000256" key="10">
    <source>
        <dbReference type="SAM" id="MobiDB-lite"/>
    </source>
</evidence>
<dbReference type="InterPro" id="IPR044986">
    <property type="entry name" value="KIF15/KIN-12"/>
</dbReference>
<comment type="caution">
    <text evidence="12">The sequence shown here is derived from an EMBL/GenBank/DDBJ whole genome shotgun (WGS) entry which is preliminary data.</text>
</comment>
<keyword evidence="5 7" id="KW-0505">Motor protein</keyword>
<dbReference type="GO" id="GO:0008017">
    <property type="term" value="F:microtubule binding"/>
    <property type="evidence" value="ECO:0007669"/>
    <property type="project" value="InterPro"/>
</dbReference>
<feature type="coiled-coil region" evidence="9">
    <location>
        <begin position="485"/>
        <end position="534"/>
    </location>
</feature>
<evidence type="ECO:0000256" key="1">
    <source>
        <dbReference type="ARBA" id="ARBA00022701"/>
    </source>
</evidence>
<reference evidence="12 13" key="1">
    <citation type="journal article" date="2024" name="Nat. Commun.">
        <title>Phylogenomics reveals the evolutionary origins of lichenization in chlorophyte algae.</title>
        <authorList>
            <person name="Puginier C."/>
            <person name="Libourel C."/>
            <person name="Otte J."/>
            <person name="Skaloud P."/>
            <person name="Haon M."/>
            <person name="Grisel S."/>
            <person name="Petersen M."/>
            <person name="Berrin J.G."/>
            <person name="Delaux P.M."/>
            <person name="Dal Grande F."/>
            <person name="Keller J."/>
        </authorList>
    </citation>
    <scope>NUCLEOTIDE SEQUENCE [LARGE SCALE GENOMIC DNA]</scope>
    <source>
        <strain evidence="12 13">SAG 245.80</strain>
    </source>
</reference>
<evidence type="ECO:0000256" key="2">
    <source>
        <dbReference type="ARBA" id="ARBA00022741"/>
    </source>
</evidence>
<protein>
    <recommendedName>
        <fullName evidence="8">Kinesin-like protein</fullName>
    </recommendedName>
</protein>
<keyword evidence="3 7" id="KW-0067">ATP-binding</keyword>
<feature type="compositionally biased region" description="Low complexity" evidence="10">
    <location>
        <begin position="114"/>
        <end position="128"/>
    </location>
</feature>